<keyword evidence="1" id="KW-1185">Reference proteome</keyword>
<proteinExistence type="predicted"/>
<organism evidence="1 2">
    <name type="scientific">Panagrolaimus superbus</name>
    <dbReference type="NCBI Taxonomy" id="310955"/>
    <lineage>
        <taxon>Eukaryota</taxon>
        <taxon>Metazoa</taxon>
        <taxon>Ecdysozoa</taxon>
        <taxon>Nematoda</taxon>
        <taxon>Chromadorea</taxon>
        <taxon>Rhabditida</taxon>
        <taxon>Tylenchina</taxon>
        <taxon>Panagrolaimomorpha</taxon>
        <taxon>Panagrolaimoidea</taxon>
        <taxon>Panagrolaimidae</taxon>
        <taxon>Panagrolaimus</taxon>
    </lineage>
</organism>
<dbReference type="Proteomes" id="UP000887577">
    <property type="component" value="Unplaced"/>
</dbReference>
<name>A0A914YFQ6_9BILA</name>
<protein>
    <submittedName>
        <fullName evidence="2">Uncharacterized protein</fullName>
    </submittedName>
</protein>
<evidence type="ECO:0000313" key="1">
    <source>
        <dbReference type="Proteomes" id="UP000887577"/>
    </source>
</evidence>
<sequence length="206" mass="24306">MNKLSSKLWITGALTVYPKNAGNDSVASSIVPKIYRCDLKRLNLYDQVISLKERIFLCSYVKDLILNQVTVKYDNGTVVAFEKLIEQFPQLNVFEFTFTTPSNNISKNTFKELWKISYLSNYHCFYLYNIPENFEIDSFYSYMKKNKNTRVSLEFSDQISEEYKARLEAIVDEIIETQNHEYKPPYIKFPGMNGEKRNILLDIFFR</sequence>
<evidence type="ECO:0000313" key="2">
    <source>
        <dbReference type="WBParaSite" id="PSU_v2.g18285.t1"/>
    </source>
</evidence>
<accession>A0A914YFQ6</accession>
<dbReference type="WBParaSite" id="PSU_v2.g18285.t1">
    <property type="protein sequence ID" value="PSU_v2.g18285.t1"/>
    <property type="gene ID" value="PSU_v2.g18285"/>
</dbReference>
<reference evidence="2" key="1">
    <citation type="submission" date="2022-11" db="UniProtKB">
        <authorList>
            <consortium name="WormBaseParasite"/>
        </authorList>
    </citation>
    <scope>IDENTIFICATION</scope>
</reference>
<dbReference type="AlphaFoldDB" id="A0A914YFQ6"/>